<evidence type="ECO:0000256" key="1">
    <source>
        <dbReference type="SAM" id="Phobius"/>
    </source>
</evidence>
<keyword evidence="4" id="KW-1185">Reference proteome</keyword>
<evidence type="ECO:0000313" key="4">
    <source>
        <dbReference type="Proteomes" id="UP001186944"/>
    </source>
</evidence>
<dbReference type="Proteomes" id="UP001186944">
    <property type="component" value="Unassembled WGS sequence"/>
</dbReference>
<dbReference type="AlphaFoldDB" id="A0AA88XKF5"/>
<keyword evidence="1" id="KW-0472">Membrane</keyword>
<dbReference type="InterPro" id="IPR033122">
    <property type="entry name" value="LETM1-like_RBD"/>
</dbReference>
<protein>
    <recommendedName>
        <fullName evidence="2">Letm1 RBD domain-containing protein</fullName>
    </recommendedName>
</protein>
<evidence type="ECO:0000259" key="2">
    <source>
        <dbReference type="Pfam" id="PF07766"/>
    </source>
</evidence>
<accession>A0AA88XKF5</accession>
<dbReference type="EMBL" id="VSWD01000014">
    <property type="protein sequence ID" value="KAK3082705.1"/>
    <property type="molecule type" value="Genomic_DNA"/>
</dbReference>
<gene>
    <name evidence="3" type="ORF">FSP39_003229</name>
</gene>
<evidence type="ECO:0000313" key="3">
    <source>
        <dbReference type="EMBL" id="KAK3082705.1"/>
    </source>
</evidence>
<comment type="caution">
    <text evidence="3">The sequence shown here is derived from an EMBL/GenBank/DDBJ whole genome shotgun (WGS) entry which is preliminary data.</text>
</comment>
<proteinExistence type="predicted"/>
<reference evidence="3" key="1">
    <citation type="submission" date="2019-08" db="EMBL/GenBank/DDBJ databases">
        <title>The improved chromosome-level genome for the pearl oyster Pinctada fucata martensii using PacBio sequencing and Hi-C.</title>
        <authorList>
            <person name="Zheng Z."/>
        </authorList>
    </citation>
    <scope>NUCLEOTIDE SEQUENCE</scope>
    <source>
        <strain evidence="3">ZZ-2019</strain>
        <tissue evidence="3">Adductor muscle</tissue>
    </source>
</reference>
<sequence>MIYCLFQNLFNLGVQELGQDTKVYYKISKEIEGGKSLDTFTYRELMLYRKMPDELFKAIPILILAVIPFGIYLFAIVYFFPRTFLTSHFLSDELQREIYLDRHKKQLKFYGPLLKDMEAQLNPETRKTNPNETKIIQNILQEVCVANINLQINFYKIIYYLNA</sequence>
<organism evidence="3 4">
    <name type="scientific">Pinctada imbricata</name>
    <name type="common">Atlantic pearl-oyster</name>
    <name type="synonym">Pinctada martensii</name>
    <dbReference type="NCBI Taxonomy" id="66713"/>
    <lineage>
        <taxon>Eukaryota</taxon>
        <taxon>Metazoa</taxon>
        <taxon>Spiralia</taxon>
        <taxon>Lophotrochozoa</taxon>
        <taxon>Mollusca</taxon>
        <taxon>Bivalvia</taxon>
        <taxon>Autobranchia</taxon>
        <taxon>Pteriomorphia</taxon>
        <taxon>Pterioida</taxon>
        <taxon>Pterioidea</taxon>
        <taxon>Pteriidae</taxon>
        <taxon>Pinctada</taxon>
    </lineage>
</organism>
<name>A0AA88XKF5_PINIB</name>
<feature type="domain" description="Letm1 RBD" evidence="2">
    <location>
        <begin position="41"/>
        <end position="143"/>
    </location>
</feature>
<dbReference type="Pfam" id="PF07766">
    <property type="entry name" value="LETM1_RBD"/>
    <property type="match status" value="1"/>
</dbReference>
<keyword evidence="1" id="KW-0812">Transmembrane</keyword>
<feature type="transmembrane region" description="Helical" evidence="1">
    <location>
        <begin position="58"/>
        <end position="80"/>
    </location>
</feature>
<keyword evidence="1" id="KW-1133">Transmembrane helix</keyword>
<dbReference type="GO" id="GO:0043022">
    <property type="term" value="F:ribosome binding"/>
    <property type="evidence" value="ECO:0007669"/>
    <property type="project" value="InterPro"/>
</dbReference>